<dbReference type="InterPro" id="IPR003779">
    <property type="entry name" value="CMD-like"/>
</dbReference>
<evidence type="ECO:0000313" key="3">
    <source>
        <dbReference type="Proteomes" id="UP000189674"/>
    </source>
</evidence>
<proteinExistence type="predicted"/>
<dbReference type="PANTHER" id="PTHR33930">
    <property type="entry name" value="ALKYL HYDROPEROXIDE REDUCTASE AHPD"/>
    <property type="match status" value="1"/>
</dbReference>
<dbReference type="KEGG" id="alus:STSP2_02721"/>
<dbReference type="InterPro" id="IPR029032">
    <property type="entry name" value="AhpD-like"/>
</dbReference>
<dbReference type="InterPro" id="IPR004675">
    <property type="entry name" value="AhpD_core"/>
</dbReference>
<gene>
    <name evidence="2" type="ORF">STSP2_02721</name>
</gene>
<keyword evidence="3" id="KW-1185">Reference proteome</keyword>
<dbReference type="SUPFAM" id="SSF69118">
    <property type="entry name" value="AhpD-like"/>
    <property type="match status" value="1"/>
</dbReference>
<keyword evidence="2" id="KW-0575">Peroxidase</keyword>
<protein>
    <submittedName>
        <fullName evidence="2">Alkylhydroperoxidase/carboxymuconolactone decarboxylase family protein</fullName>
    </submittedName>
</protein>
<dbReference type="OrthoDB" id="9806086at2"/>
<reference evidence="3" key="1">
    <citation type="submission" date="2017-02" db="EMBL/GenBank/DDBJ databases">
        <title>Comparative genomics and description of representatives of a novel lineage of planctomycetes thriving in anoxic sediments.</title>
        <authorList>
            <person name="Spring S."/>
            <person name="Bunk B."/>
            <person name="Sproer C."/>
        </authorList>
    </citation>
    <scope>NUCLEOTIDE SEQUENCE [LARGE SCALE GENOMIC DNA]</scope>
    <source>
        <strain evidence="3">ST-NAGAB-D1</strain>
    </source>
</reference>
<dbReference type="GO" id="GO:0051920">
    <property type="term" value="F:peroxiredoxin activity"/>
    <property type="evidence" value="ECO:0007669"/>
    <property type="project" value="InterPro"/>
</dbReference>
<dbReference type="STRING" id="1936003.STSP2_02721"/>
<keyword evidence="2" id="KW-0560">Oxidoreductase</keyword>
<name>A0A1U9NPJ5_9BACT</name>
<organism evidence="2 3">
    <name type="scientific">Anaerohalosphaera lusitana</name>
    <dbReference type="NCBI Taxonomy" id="1936003"/>
    <lineage>
        <taxon>Bacteria</taxon>
        <taxon>Pseudomonadati</taxon>
        <taxon>Planctomycetota</taxon>
        <taxon>Phycisphaerae</taxon>
        <taxon>Sedimentisphaerales</taxon>
        <taxon>Anaerohalosphaeraceae</taxon>
        <taxon>Anaerohalosphaera</taxon>
    </lineage>
</organism>
<dbReference type="NCBIfam" id="TIGR00778">
    <property type="entry name" value="ahpD_dom"/>
    <property type="match status" value="1"/>
</dbReference>
<dbReference type="EMBL" id="CP019791">
    <property type="protein sequence ID" value="AQT69530.1"/>
    <property type="molecule type" value="Genomic_DNA"/>
</dbReference>
<evidence type="ECO:0000259" key="1">
    <source>
        <dbReference type="Pfam" id="PF02627"/>
    </source>
</evidence>
<dbReference type="PANTHER" id="PTHR33930:SF8">
    <property type="entry name" value="4-CARBOXYMUCONOLACTONE DECARBOXYLASE"/>
    <property type="match status" value="1"/>
</dbReference>
<feature type="domain" description="Carboxymuconolactone decarboxylase-like" evidence="1">
    <location>
        <begin position="13"/>
        <end position="86"/>
    </location>
</feature>
<accession>A0A1U9NPJ5</accession>
<dbReference type="AlphaFoldDB" id="A0A1U9NPJ5"/>
<dbReference type="RefSeq" id="WP_146663209.1">
    <property type="nucleotide sequence ID" value="NZ_CP019791.1"/>
</dbReference>
<evidence type="ECO:0000313" key="2">
    <source>
        <dbReference type="EMBL" id="AQT69530.1"/>
    </source>
</evidence>
<dbReference type="Proteomes" id="UP000189674">
    <property type="component" value="Chromosome"/>
</dbReference>
<dbReference type="Pfam" id="PF02627">
    <property type="entry name" value="CMD"/>
    <property type="match status" value="1"/>
</dbReference>
<dbReference type="Gene3D" id="1.20.1290.10">
    <property type="entry name" value="AhpD-like"/>
    <property type="match status" value="1"/>
</dbReference>
<sequence>MSDPTKWFVQNSPELGQLFADFYEGCKEKGALDKKTKELLMASLACVFRCPHCVEEHIKGALDAGASKQEVTEALLIAAVEGAGTQLAWKKETFMKLLG</sequence>